<evidence type="ECO:0000313" key="7">
    <source>
        <dbReference type="Proteomes" id="UP001430953"/>
    </source>
</evidence>
<dbReference type="InterPro" id="IPR051963">
    <property type="entry name" value="Adhesion_GPCR_A"/>
</dbReference>
<dbReference type="EMBL" id="JADYXP020000007">
    <property type="protein sequence ID" value="KAL0119685.1"/>
    <property type="molecule type" value="Genomic_DNA"/>
</dbReference>
<keyword evidence="4" id="KW-0675">Receptor</keyword>
<dbReference type="GO" id="GO:0005886">
    <property type="term" value="C:plasma membrane"/>
    <property type="evidence" value="ECO:0007669"/>
    <property type="project" value="TreeGrafter"/>
</dbReference>
<dbReference type="SMART" id="SM00365">
    <property type="entry name" value="LRR_SD22"/>
    <property type="match status" value="2"/>
</dbReference>
<dbReference type="SMART" id="SM00369">
    <property type="entry name" value="LRR_TYP"/>
    <property type="match status" value="5"/>
</dbReference>
<dbReference type="PANTHER" id="PTHR45930">
    <property type="entry name" value="G-PROTEIN COUPLED RECEPTOR 124-LIKE PROTEIN"/>
    <property type="match status" value="1"/>
</dbReference>
<comment type="caution">
    <text evidence="6">The sequence shown here is derived from an EMBL/GenBank/DDBJ whole genome shotgun (WGS) entry which is preliminary data.</text>
</comment>
<dbReference type="Proteomes" id="UP001430953">
    <property type="component" value="Unassembled WGS sequence"/>
</dbReference>
<keyword evidence="3" id="KW-0677">Repeat</keyword>
<dbReference type="PANTHER" id="PTHR45930:SF4">
    <property type="entry name" value="ADHESION G PROTEIN-COUPLED RECEPTOR A3"/>
    <property type="match status" value="1"/>
</dbReference>
<feature type="chain" id="PRO_5043766523" evidence="5">
    <location>
        <begin position="22"/>
        <end position="308"/>
    </location>
</feature>
<organism evidence="6 7">
    <name type="scientific">Cardiocondyla obscurior</name>
    <dbReference type="NCBI Taxonomy" id="286306"/>
    <lineage>
        <taxon>Eukaryota</taxon>
        <taxon>Metazoa</taxon>
        <taxon>Ecdysozoa</taxon>
        <taxon>Arthropoda</taxon>
        <taxon>Hexapoda</taxon>
        <taxon>Insecta</taxon>
        <taxon>Pterygota</taxon>
        <taxon>Neoptera</taxon>
        <taxon>Endopterygota</taxon>
        <taxon>Hymenoptera</taxon>
        <taxon>Apocrita</taxon>
        <taxon>Aculeata</taxon>
        <taxon>Formicoidea</taxon>
        <taxon>Formicidae</taxon>
        <taxon>Myrmicinae</taxon>
        <taxon>Cardiocondyla</taxon>
    </lineage>
</organism>
<dbReference type="Gene3D" id="3.80.10.10">
    <property type="entry name" value="Ribonuclease Inhibitor"/>
    <property type="match status" value="1"/>
</dbReference>
<dbReference type="Pfam" id="PF13855">
    <property type="entry name" value="LRR_8"/>
    <property type="match status" value="1"/>
</dbReference>
<protein>
    <submittedName>
        <fullName evidence="6">Uncharacterized protein</fullName>
    </submittedName>
</protein>
<reference evidence="6 7" key="1">
    <citation type="submission" date="2023-03" db="EMBL/GenBank/DDBJ databases">
        <title>High recombination rates correlate with genetic variation in Cardiocondyla obscurior ants.</title>
        <authorList>
            <person name="Errbii M."/>
        </authorList>
    </citation>
    <scope>NUCLEOTIDE SEQUENCE [LARGE SCALE GENOMIC DNA]</scope>
    <source>
        <strain evidence="6">Alpha-2009</strain>
        <tissue evidence="6">Whole body</tissue>
    </source>
</reference>
<proteinExistence type="inferred from homology"/>
<dbReference type="PRINTS" id="PR00019">
    <property type="entry name" value="LEURICHRPT"/>
</dbReference>
<evidence type="ECO:0000256" key="2">
    <source>
        <dbReference type="ARBA" id="ARBA00022614"/>
    </source>
</evidence>
<dbReference type="AlphaFoldDB" id="A0AAW2G029"/>
<keyword evidence="7" id="KW-1185">Reference proteome</keyword>
<dbReference type="InterPro" id="IPR032675">
    <property type="entry name" value="LRR_dom_sf"/>
</dbReference>
<dbReference type="InterPro" id="IPR001611">
    <property type="entry name" value="Leu-rich_rpt"/>
</dbReference>
<evidence type="ECO:0000256" key="5">
    <source>
        <dbReference type="SAM" id="SignalP"/>
    </source>
</evidence>
<dbReference type="Pfam" id="PF00560">
    <property type="entry name" value="LRR_1"/>
    <property type="match status" value="1"/>
</dbReference>
<dbReference type="PROSITE" id="PS51450">
    <property type="entry name" value="LRR"/>
    <property type="match status" value="2"/>
</dbReference>
<evidence type="ECO:0000256" key="4">
    <source>
        <dbReference type="ARBA" id="ARBA00023170"/>
    </source>
</evidence>
<dbReference type="GO" id="GO:0007166">
    <property type="term" value="P:cell surface receptor signaling pathway"/>
    <property type="evidence" value="ECO:0007669"/>
    <property type="project" value="TreeGrafter"/>
</dbReference>
<comment type="similarity">
    <text evidence="1">Belongs to the G-protein coupled receptor 2 family. Adhesion G-protein coupled receptor (ADGR) subfamily.</text>
</comment>
<gene>
    <name evidence="6" type="ORF">PUN28_007847</name>
</gene>
<feature type="signal peptide" evidence="5">
    <location>
        <begin position="1"/>
        <end position="21"/>
    </location>
</feature>
<keyword evidence="5" id="KW-0732">Signal</keyword>
<evidence type="ECO:0000256" key="3">
    <source>
        <dbReference type="ARBA" id="ARBA00022737"/>
    </source>
</evidence>
<sequence>MSRAPFFILVCVSIFVDATIATCTVSKNEIEYGERLACSNVTLSTALISGGPLVSNVIIFQSQIRNIPDRSFLKYNRTLVSLNLLNCSIRNISDGAFHGLRTLKKLGLSHNYITSVRDQWFFNLTSLEQLDLSHNLISTIEPTVFEKLQRLKRLDLSENRLTCLEPAQLVPMSGLEKLLFSGNPLTFRCRGTLTLWLRDLGINHKTDQHEEENWLDNVLWLCAAEDGRIADSEVFMKECVVLNLFNQLRTGLTTAESFPLSTPQMCVDARNDLTKCIATERKTGREIVTNGHVIRKLLRHLEESKSIV</sequence>
<keyword evidence="2" id="KW-0433">Leucine-rich repeat</keyword>
<accession>A0AAW2G029</accession>
<dbReference type="InterPro" id="IPR003591">
    <property type="entry name" value="Leu-rich_rpt_typical-subtyp"/>
</dbReference>
<evidence type="ECO:0000256" key="1">
    <source>
        <dbReference type="ARBA" id="ARBA00007343"/>
    </source>
</evidence>
<name>A0AAW2G029_9HYME</name>
<dbReference type="SUPFAM" id="SSF52058">
    <property type="entry name" value="L domain-like"/>
    <property type="match status" value="1"/>
</dbReference>
<evidence type="ECO:0000313" key="6">
    <source>
        <dbReference type="EMBL" id="KAL0119685.1"/>
    </source>
</evidence>